<dbReference type="RefSeq" id="WP_216310707.1">
    <property type="nucleotide sequence ID" value="NZ_JAEEFW010000004.1"/>
</dbReference>
<evidence type="ECO:0000313" key="1">
    <source>
        <dbReference type="EMBL" id="MBU4633472.1"/>
    </source>
</evidence>
<reference evidence="1" key="1">
    <citation type="submission" date="2020-12" db="EMBL/GenBank/DDBJ databases">
        <title>Generalized mutagenesis with transposon Tn5. A laboratory procedure for the identification of genes responsible for a bacterial phenotype and its regulation, illustrated with phenazine production in Pseudomonas chlororaphis.</title>
        <authorList>
            <person name="Muzio F."/>
            <person name="Sobrero P."/>
            <person name="Agaras B."/>
            <person name="Valverde C."/>
        </authorList>
    </citation>
    <scope>NUCLEOTIDE SEQUENCE</scope>
    <source>
        <strain evidence="1">SMMP3</strain>
    </source>
</reference>
<dbReference type="AlphaFoldDB" id="A0AAJ1E2A4"/>
<dbReference type="EMBL" id="JAEEFW010000004">
    <property type="protein sequence ID" value="MBU4633472.1"/>
    <property type="molecule type" value="Genomic_DNA"/>
</dbReference>
<gene>
    <name evidence="1" type="ORF">I8747_11760</name>
</gene>
<proteinExistence type="predicted"/>
<organism evidence="1 2">
    <name type="scientific">Pseudomonas chlororaphis subsp. aurantiaca</name>
    <dbReference type="NCBI Taxonomy" id="86192"/>
    <lineage>
        <taxon>Bacteria</taxon>
        <taxon>Pseudomonadati</taxon>
        <taxon>Pseudomonadota</taxon>
        <taxon>Gammaproteobacteria</taxon>
        <taxon>Pseudomonadales</taxon>
        <taxon>Pseudomonadaceae</taxon>
        <taxon>Pseudomonas</taxon>
    </lineage>
</organism>
<dbReference type="Proteomes" id="UP000787568">
    <property type="component" value="Unassembled WGS sequence"/>
</dbReference>
<name>A0AAJ1E2A4_9PSED</name>
<evidence type="ECO:0000313" key="2">
    <source>
        <dbReference type="Proteomes" id="UP000787568"/>
    </source>
</evidence>
<sequence>MQLQTINASTLADRLHKVLLEELRIRADFEKAELLRDEDQMTWLFHDSASCGRAAFRDGVPYITPPPLFASVKLLRRGWQHGWIAADESADMERCQDCNSDTGLPCPMHG</sequence>
<accession>A0AAJ1E2A4</accession>
<protein>
    <submittedName>
        <fullName evidence="1">Uncharacterized protein</fullName>
    </submittedName>
</protein>
<comment type="caution">
    <text evidence="1">The sequence shown here is derived from an EMBL/GenBank/DDBJ whole genome shotgun (WGS) entry which is preliminary data.</text>
</comment>